<dbReference type="Proteomes" id="UP001385951">
    <property type="component" value="Unassembled WGS sequence"/>
</dbReference>
<comment type="caution">
    <text evidence="3">The sequence shown here is derived from an EMBL/GenBank/DDBJ whole genome shotgun (WGS) entry which is preliminary data.</text>
</comment>
<accession>A0AAW0FME0</accession>
<keyword evidence="4" id="KW-1185">Reference proteome</keyword>
<dbReference type="AlphaFoldDB" id="A0AAW0FME0"/>
<protein>
    <submittedName>
        <fullName evidence="3">Uncharacterized protein</fullName>
    </submittedName>
</protein>
<name>A0AAW0FME0_9APHY</name>
<gene>
    <name evidence="2" type="ORF">QCA50_016670</name>
    <name evidence="3" type="ORF">QCA50_016673</name>
</gene>
<evidence type="ECO:0000256" key="1">
    <source>
        <dbReference type="SAM" id="MobiDB-lite"/>
    </source>
</evidence>
<dbReference type="EMBL" id="JASBNA010000051">
    <property type="protein sequence ID" value="KAK7680161.1"/>
    <property type="molecule type" value="Genomic_DNA"/>
</dbReference>
<dbReference type="EMBL" id="JASBNA010000051">
    <property type="protein sequence ID" value="KAK7680164.1"/>
    <property type="molecule type" value="Genomic_DNA"/>
</dbReference>
<proteinExistence type="predicted"/>
<feature type="region of interest" description="Disordered" evidence="1">
    <location>
        <begin position="69"/>
        <end position="98"/>
    </location>
</feature>
<evidence type="ECO:0000313" key="3">
    <source>
        <dbReference type="EMBL" id="KAK7680164.1"/>
    </source>
</evidence>
<evidence type="ECO:0000313" key="2">
    <source>
        <dbReference type="EMBL" id="KAK7680161.1"/>
    </source>
</evidence>
<evidence type="ECO:0000313" key="4">
    <source>
        <dbReference type="Proteomes" id="UP001385951"/>
    </source>
</evidence>
<reference evidence="3 4" key="1">
    <citation type="submission" date="2022-09" db="EMBL/GenBank/DDBJ databases">
        <authorList>
            <person name="Palmer J.M."/>
        </authorList>
    </citation>
    <scope>NUCLEOTIDE SEQUENCE [LARGE SCALE GENOMIC DNA]</scope>
    <source>
        <strain evidence="3 4">DSM 7382</strain>
    </source>
</reference>
<sequence length="98" mass="10501">MHIACVFALRAQLCGNVLNVSSLWLAMSGRPLMPHSSDDGLPGMVLPITDLLHDPMYISACHTEVLGNSAGGSSESLEGEEMVEDDIPEMVTDSEEDL</sequence>
<feature type="compositionally biased region" description="Acidic residues" evidence="1">
    <location>
        <begin position="77"/>
        <end position="98"/>
    </location>
</feature>
<organism evidence="3 4">
    <name type="scientific">Cerrena zonata</name>
    <dbReference type="NCBI Taxonomy" id="2478898"/>
    <lineage>
        <taxon>Eukaryota</taxon>
        <taxon>Fungi</taxon>
        <taxon>Dikarya</taxon>
        <taxon>Basidiomycota</taxon>
        <taxon>Agaricomycotina</taxon>
        <taxon>Agaricomycetes</taxon>
        <taxon>Polyporales</taxon>
        <taxon>Cerrenaceae</taxon>
        <taxon>Cerrena</taxon>
    </lineage>
</organism>